<dbReference type="GO" id="GO:0017038">
    <property type="term" value="P:protein import"/>
    <property type="evidence" value="ECO:0007669"/>
    <property type="project" value="InterPro"/>
</dbReference>
<feature type="region of interest" description="Disordered" evidence="5">
    <location>
        <begin position="145"/>
        <end position="196"/>
    </location>
</feature>
<dbReference type="PANTHER" id="PTHR30612:SF0">
    <property type="entry name" value="CHLOROPLAST PROTEIN-TRANSPORTING ATPASE"/>
    <property type="match status" value="1"/>
</dbReference>
<evidence type="ECO:0000256" key="3">
    <source>
        <dbReference type="ARBA" id="ARBA00022723"/>
    </source>
</evidence>
<feature type="domain" description="SecA Wing/Scaffold" evidence="6">
    <location>
        <begin position="7"/>
        <end position="119"/>
    </location>
</feature>
<feature type="compositionally biased region" description="Basic residues" evidence="5">
    <location>
        <begin position="187"/>
        <end position="196"/>
    </location>
</feature>
<feature type="non-terminal residue" evidence="7">
    <location>
        <position position="1"/>
    </location>
</feature>
<evidence type="ECO:0000256" key="4">
    <source>
        <dbReference type="ARBA" id="ARBA00022833"/>
    </source>
</evidence>
<dbReference type="InterPro" id="IPR000185">
    <property type="entry name" value="SecA"/>
</dbReference>
<evidence type="ECO:0000256" key="1">
    <source>
        <dbReference type="ARBA" id="ARBA00001947"/>
    </source>
</evidence>
<proteinExistence type="predicted"/>
<dbReference type="GO" id="GO:0046872">
    <property type="term" value="F:metal ion binding"/>
    <property type="evidence" value="ECO:0007669"/>
    <property type="project" value="UniProtKB-KW"/>
</dbReference>
<comment type="cofactor">
    <cofactor evidence="1">
        <name>Zn(2+)</name>
        <dbReference type="ChEBI" id="CHEBI:29105"/>
    </cofactor>
</comment>
<name>A0A348WI92_9RHOB</name>
<protein>
    <submittedName>
        <fullName evidence="7">Preprotein translocase subunit SecA</fullName>
    </submittedName>
</protein>
<dbReference type="Pfam" id="PF02810">
    <property type="entry name" value="SEC-C"/>
    <property type="match status" value="1"/>
</dbReference>
<dbReference type="EMBL" id="DMVW01000196">
    <property type="protein sequence ID" value="HAR54254.1"/>
    <property type="molecule type" value="Genomic_DNA"/>
</dbReference>
<keyword evidence="3" id="KW-0479">Metal-binding</keyword>
<evidence type="ECO:0000256" key="5">
    <source>
        <dbReference type="SAM" id="MobiDB-lite"/>
    </source>
</evidence>
<dbReference type="GO" id="GO:0006886">
    <property type="term" value="P:intracellular protein transport"/>
    <property type="evidence" value="ECO:0007669"/>
    <property type="project" value="InterPro"/>
</dbReference>
<dbReference type="SUPFAM" id="SSF81886">
    <property type="entry name" value="Helical scaffold and wing domains of SecA"/>
    <property type="match status" value="1"/>
</dbReference>
<organism evidence="7 8">
    <name type="scientific">Roseovarius nubinhibens</name>
    <dbReference type="NCBI Taxonomy" id="314263"/>
    <lineage>
        <taxon>Bacteria</taxon>
        <taxon>Pseudomonadati</taxon>
        <taxon>Pseudomonadota</taxon>
        <taxon>Alphaproteobacteria</taxon>
        <taxon>Rhodobacterales</taxon>
        <taxon>Roseobacteraceae</taxon>
        <taxon>Roseovarius</taxon>
    </lineage>
</organism>
<dbReference type="InterPro" id="IPR011116">
    <property type="entry name" value="SecA_Wing/Scaffold"/>
</dbReference>
<feature type="compositionally biased region" description="Low complexity" evidence="5">
    <location>
        <begin position="145"/>
        <end position="161"/>
    </location>
</feature>
<dbReference type="Gene3D" id="1.10.3060.10">
    <property type="entry name" value="Helical scaffold and wing domains of SecA"/>
    <property type="match status" value="1"/>
</dbReference>
<evidence type="ECO:0000313" key="8">
    <source>
        <dbReference type="Proteomes" id="UP000264719"/>
    </source>
</evidence>
<comment type="caution">
    <text evidence="7">The sequence shown here is derived from an EMBL/GenBank/DDBJ whole genome shotgun (WGS) entry which is preliminary data.</text>
</comment>
<evidence type="ECO:0000259" key="6">
    <source>
        <dbReference type="Pfam" id="PF07516"/>
    </source>
</evidence>
<dbReference type="GO" id="GO:0005886">
    <property type="term" value="C:plasma membrane"/>
    <property type="evidence" value="ECO:0007669"/>
    <property type="project" value="TreeGrafter"/>
</dbReference>
<dbReference type="GO" id="GO:0031522">
    <property type="term" value="C:cell envelope Sec protein transport complex"/>
    <property type="evidence" value="ECO:0007669"/>
    <property type="project" value="TreeGrafter"/>
</dbReference>
<gene>
    <name evidence="7" type="ORF">DCS45_20635</name>
</gene>
<keyword evidence="4" id="KW-0862">Zinc</keyword>
<sequence length="196" mass="21864">LKEQLNMDLPVQAWGDEEGVDDEDIADRIEAAADDMMAQKAVQFGPENMRMVEKQVLLNTIDGKWREHLLTLEHLRSVVGFRGYAQRDPLNEYKTEAFALFESMLNSLRQDVTQQLSKVRPMSEEEQQAMMQQMLQQRAAMAAAAEGDGAEAAAEAPGDARPGFDENDPSTWGEPGRNEPCPCGSGKKFKHCHGKL</sequence>
<dbReference type="GO" id="GO:0005524">
    <property type="term" value="F:ATP binding"/>
    <property type="evidence" value="ECO:0007669"/>
    <property type="project" value="InterPro"/>
</dbReference>
<evidence type="ECO:0000256" key="2">
    <source>
        <dbReference type="ARBA" id="ARBA00022490"/>
    </source>
</evidence>
<dbReference type="GO" id="GO:0043952">
    <property type="term" value="P:protein transport by the Sec complex"/>
    <property type="evidence" value="ECO:0007669"/>
    <property type="project" value="TreeGrafter"/>
</dbReference>
<accession>A0A348WI92</accession>
<dbReference type="PANTHER" id="PTHR30612">
    <property type="entry name" value="SECA INNER MEMBRANE COMPONENT OF SEC PROTEIN SECRETION SYSTEM"/>
    <property type="match status" value="1"/>
</dbReference>
<keyword evidence="2" id="KW-0963">Cytoplasm</keyword>
<dbReference type="Pfam" id="PF07516">
    <property type="entry name" value="SecA_SW"/>
    <property type="match status" value="1"/>
</dbReference>
<dbReference type="GO" id="GO:0005829">
    <property type="term" value="C:cytosol"/>
    <property type="evidence" value="ECO:0007669"/>
    <property type="project" value="TreeGrafter"/>
</dbReference>
<dbReference type="Proteomes" id="UP000264719">
    <property type="component" value="Unassembled WGS sequence"/>
</dbReference>
<dbReference type="InterPro" id="IPR004027">
    <property type="entry name" value="SEC_C_motif"/>
</dbReference>
<reference evidence="7 8" key="1">
    <citation type="journal article" date="2018" name="Nat. Biotechnol.">
        <title>A standardized bacterial taxonomy based on genome phylogeny substantially revises the tree of life.</title>
        <authorList>
            <person name="Parks D.H."/>
            <person name="Chuvochina M."/>
            <person name="Waite D.W."/>
            <person name="Rinke C."/>
            <person name="Skarshewski A."/>
            <person name="Chaumeil P.A."/>
            <person name="Hugenholtz P."/>
        </authorList>
    </citation>
    <scope>NUCLEOTIDE SEQUENCE [LARGE SCALE GENOMIC DNA]</scope>
    <source>
        <strain evidence="7">UBA9169</strain>
    </source>
</reference>
<dbReference type="AlphaFoldDB" id="A0A348WI92"/>
<dbReference type="GO" id="GO:0006605">
    <property type="term" value="P:protein targeting"/>
    <property type="evidence" value="ECO:0007669"/>
    <property type="project" value="InterPro"/>
</dbReference>
<dbReference type="InterPro" id="IPR036266">
    <property type="entry name" value="SecA_Wing/Scaffold_sf"/>
</dbReference>
<evidence type="ECO:0000313" key="7">
    <source>
        <dbReference type="EMBL" id="HAR54254.1"/>
    </source>
</evidence>